<evidence type="ECO:0000256" key="1">
    <source>
        <dbReference type="SAM" id="SignalP"/>
    </source>
</evidence>
<comment type="caution">
    <text evidence="2">The sequence shown here is derived from an EMBL/GenBank/DDBJ whole genome shotgun (WGS) entry which is preliminary data.</text>
</comment>
<sequence length="105" mass="12021">MTKFLLIFFNIYIIRSVLLHSVLFRSVPSAYQTVPQYAPEKKITHVAKLKILNYSSTMGRRMSNDSNLFVARFRGTEMSESTWVDRPPSSLVRILNKDGLPCPPS</sequence>
<dbReference type="EMBL" id="RDQH01000337">
    <property type="protein sequence ID" value="RXH82684.1"/>
    <property type="molecule type" value="Genomic_DNA"/>
</dbReference>
<feature type="chain" id="PRO_5019783338" evidence="1">
    <location>
        <begin position="20"/>
        <end position="105"/>
    </location>
</feature>
<accession>A0A498IKL7</accession>
<protein>
    <submittedName>
        <fullName evidence="2">Uncharacterized protein</fullName>
    </submittedName>
</protein>
<reference evidence="2 3" key="1">
    <citation type="submission" date="2018-10" db="EMBL/GenBank/DDBJ databases">
        <title>A high-quality apple genome assembly.</title>
        <authorList>
            <person name="Hu J."/>
        </authorList>
    </citation>
    <scope>NUCLEOTIDE SEQUENCE [LARGE SCALE GENOMIC DNA]</scope>
    <source>
        <strain evidence="3">cv. HFTH1</strain>
        <tissue evidence="2">Young leaf</tissue>
    </source>
</reference>
<evidence type="ECO:0000313" key="2">
    <source>
        <dbReference type="EMBL" id="RXH82684.1"/>
    </source>
</evidence>
<dbReference type="Proteomes" id="UP000290289">
    <property type="component" value="Chromosome 11"/>
</dbReference>
<organism evidence="2 3">
    <name type="scientific">Malus domestica</name>
    <name type="common">Apple</name>
    <name type="synonym">Pyrus malus</name>
    <dbReference type="NCBI Taxonomy" id="3750"/>
    <lineage>
        <taxon>Eukaryota</taxon>
        <taxon>Viridiplantae</taxon>
        <taxon>Streptophyta</taxon>
        <taxon>Embryophyta</taxon>
        <taxon>Tracheophyta</taxon>
        <taxon>Spermatophyta</taxon>
        <taxon>Magnoliopsida</taxon>
        <taxon>eudicotyledons</taxon>
        <taxon>Gunneridae</taxon>
        <taxon>Pentapetalae</taxon>
        <taxon>rosids</taxon>
        <taxon>fabids</taxon>
        <taxon>Rosales</taxon>
        <taxon>Rosaceae</taxon>
        <taxon>Amygdaloideae</taxon>
        <taxon>Maleae</taxon>
        <taxon>Malus</taxon>
    </lineage>
</organism>
<keyword evidence="3" id="KW-1185">Reference proteome</keyword>
<name>A0A498IKL7_MALDO</name>
<proteinExistence type="predicted"/>
<keyword evidence="1" id="KW-0732">Signal</keyword>
<gene>
    <name evidence="2" type="ORF">DVH24_002456</name>
</gene>
<feature type="signal peptide" evidence="1">
    <location>
        <begin position="1"/>
        <end position="19"/>
    </location>
</feature>
<evidence type="ECO:0000313" key="3">
    <source>
        <dbReference type="Proteomes" id="UP000290289"/>
    </source>
</evidence>
<dbReference type="AlphaFoldDB" id="A0A498IKL7"/>